<dbReference type="RefSeq" id="WP_074645883.1">
    <property type="nucleotide sequence ID" value="NZ_FNBL01000008.1"/>
</dbReference>
<dbReference type="Proteomes" id="UP000182284">
    <property type="component" value="Unassembled WGS sequence"/>
</dbReference>
<dbReference type="Gene3D" id="3.90.190.10">
    <property type="entry name" value="Protein tyrosine phosphatase superfamily"/>
    <property type="match status" value="1"/>
</dbReference>
<reference evidence="2 3" key="1">
    <citation type="submission" date="2016-10" db="EMBL/GenBank/DDBJ databases">
        <authorList>
            <person name="de Groot N.N."/>
        </authorList>
    </citation>
    <scope>NUCLEOTIDE SEQUENCE [LARGE SCALE GENOMIC DNA]</scope>
    <source>
        <strain evidence="2 3">DSM 27375</strain>
    </source>
</reference>
<dbReference type="CDD" id="cd14503">
    <property type="entry name" value="PTP-bact"/>
    <property type="match status" value="1"/>
</dbReference>
<dbReference type="EMBL" id="FNBL01000008">
    <property type="protein sequence ID" value="SDF86061.1"/>
    <property type="molecule type" value="Genomic_DNA"/>
</dbReference>
<dbReference type="AlphaFoldDB" id="A0A1G7PIJ5"/>
<dbReference type="InterPro" id="IPR005939">
    <property type="entry name" value="BLH_phosphatase-like"/>
</dbReference>
<dbReference type="NCBIfam" id="TIGR01244">
    <property type="entry name" value="TIGR01244 family sulfur transferase"/>
    <property type="match status" value="1"/>
</dbReference>
<dbReference type="GO" id="GO:0016787">
    <property type="term" value="F:hydrolase activity"/>
    <property type="evidence" value="ECO:0007669"/>
    <property type="project" value="InterPro"/>
</dbReference>
<evidence type="ECO:0000313" key="3">
    <source>
        <dbReference type="Proteomes" id="UP000182284"/>
    </source>
</evidence>
<dbReference type="InterPro" id="IPR029021">
    <property type="entry name" value="Prot-tyrosine_phosphatase-like"/>
</dbReference>
<name>A0A1G7PIJ5_9RHOB</name>
<gene>
    <name evidence="2" type="ORF">SAMN04488117_10843</name>
</gene>
<dbReference type="OrthoDB" id="9805710at2"/>
<dbReference type="SUPFAM" id="SSF52799">
    <property type="entry name" value="(Phosphotyrosine protein) phosphatases II"/>
    <property type="match status" value="1"/>
</dbReference>
<evidence type="ECO:0000259" key="1">
    <source>
        <dbReference type="Pfam" id="PF04273"/>
    </source>
</evidence>
<protein>
    <submittedName>
        <fullName evidence="2">TIGR01244 family protein</fullName>
    </submittedName>
</protein>
<accession>A0A1G7PIJ5</accession>
<sequence>MDFNKINDTLTVSSQITPDEVTRLAEKGFKTLINNRPDMEVEAGLSSDVMEEAAKAAGLSYLYLPVMPGQFTPDLIADMAQALAELDGPVYAYCRSGTRSCTTWALTQIGILSADEIVEQAAGAGYDLSAMVDFLRG</sequence>
<proteinExistence type="predicted"/>
<dbReference type="Pfam" id="PF04273">
    <property type="entry name" value="BLH_phosphatase"/>
    <property type="match status" value="1"/>
</dbReference>
<evidence type="ECO:0000313" key="2">
    <source>
        <dbReference type="EMBL" id="SDF86061.1"/>
    </source>
</evidence>
<feature type="domain" description="Beta-lactamase hydrolase-like protein phosphatase-like" evidence="1">
    <location>
        <begin position="2"/>
        <end position="110"/>
    </location>
</feature>
<organism evidence="2 3">
    <name type="scientific">Celeribacter baekdonensis</name>
    <dbReference type="NCBI Taxonomy" id="875171"/>
    <lineage>
        <taxon>Bacteria</taxon>
        <taxon>Pseudomonadati</taxon>
        <taxon>Pseudomonadota</taxon>
        <taxon>Alphaproteobacteria</taxon>
        <taxon>Rhodobacterales</taxon>
        <taxon>Roseobacteraceae</taxon>
        <taxon>Celeribacter</taxon>
    </lineage>
</organism>